<feature type="transmembrane region" description="Helical" evidence="6">
    <location>
        <begin position="373"/>
        <end position="394"/>
    </location>
</feature>
<feature type="transmembrane region" description="Helical" evidence="6">
    <location>
        <begin position="76"/>
        <end position="104"/>
    </location>
</feature>
<reference evidence="7 8" key="1">
    <citation type="journal article" date="2022" name="BMC Genomics">
        <title>Comparative genome analysis of mycobacteria focusing on tRNA and non-coding RNA.</title>
        <authorList>
            <person name="Behra P.R.K."/>
            <person name="Pettersson B.M.F."/>
            <person name="Ramesh M."/>
            <person name="Das S."/>
            <person name="Dasgupta S."/>
            <person name="Kirsebom L.A."/>
        </authorList>
    </citation>
    <scope>NUCLEOTIDE SEQUENCE [LARGE SCALE GENOMIC DNA]</scope>
    <source>
        <strain evidence="7 8">DSM 44078</strain>
    </source>
</reference>
<keyword evidence="2" id="KW-0813">Transport</keyword>
<protein>
    <submittedName>
        <fullName evidence="7">Amino acid permease</fullName>
    </submittedName>
</protein>
<dbReference type="PIRSF" id="PIRSF006060">
    <property type="entry name" value="AA_transporter"/>
    <property type="match status" value="1"/>
</dbReference>
<comment type="subcellular location">
    <subcellularLocation>
        <location evidence="1">Membrane</location>
        <topology evidence="1">Multi-pass membrane protein</topology>
    </subcellularLocation>
</comment>
<keyword evidence="8" id="KW-1185">Reference proteome</keyword>
<name>A0ABT3CBV3_9MYCO</name>
<keyword evidence="3 6" id="KW-0812">Transmembrane</keyword>
<dbReference type="PANTHER" id="PTHR45649">
    <property type="entry name" value="AMINO-ACID PERMEASE BAT1"/>
    <property type="match status" value="1"/>
</dbReference>
<evidence type="ECO:0000256" key="3">
    <source>
        <dbReference type="ARBA" id="ARBA00022692"/>
    </source>
</evidence>
<sequence length="492" mass="51733">MTIDNPPPVTAGNGESLADIAANDESHLRKYGYKQELNRALGLFSSFGVQFTSISVGSVVFTTIVVGFGFFGPASFWPFIIGGALQVFGVGLAVAQLVSAFPLSGGVYQIISRLAPKQQWLAWQGGWWLVVAHTVAVAALSVSMVPFIAGWFGFGELSGTQITMAAIGIIILVTLVNIAGVKAAALLNNIGVVAEAAIIIMVIVALVVAKYDRAPASVLFDTAGTVGPGGNVAWIGFLFAMILPAYTISSFDATGNAAEETKNAARNAAWGTVLANTAAVIGGTIFFYLLVRAIPDVGAVMASPTPVKLILDSAVGSTLTTVFEAVAIVALMACIAMLQLTAVRVVWSQARDRQMPAAHWLHKLNGNRIPMNATFVVTLISIAVCCWSSLLSVLSAMTALAWALAYGVVVAVGFVAVLRKKLPDHPFNLKAASPVVFAIAIIWSIVLCVILVWSDWLRVGVGMLVAIAIGFGIYALIPSAHRGKLEREGIHN</sequence>
<feature type="transmembrane region" description="Helical" evidence="6">
    <location>
        <begin position="459"/>
        <end position="477"/>
    </location>
</feature>
<keyword evidence="5 6" id="KW-0472">Membrane</keyword>
<dbReference type="PANTHER" id="PTHR45649:SF26">
    <property type="entry name" value="OS04G0435100 PROTEIN"/>
    <property type="match status" value="1"/>
</dbReference>
<accession>A0ABT3CBV3</accession>
<keyword evidence="4 6" id="KW-1133">Transmembrane helix</keyword>
<gene>
    <name evidence="7" type="ORF">H7J73_13055</name>
</gene>
<evidence type="ECO:0000256" key="4">
    <source>
        <dbReference type="ARBA" id="ARBA00022989"/>
    </source>
</evidence>
<evidence type="ECO:0000256" key="2">
    <source>
        <dbReference type="ARBA" id="ARBA00022448"/>
    </source>
</evidence>
<dbReference type="Proteomes" id="UP001526201">
    <property type="component" value="Unassembled WGS sequence"/>
</dbReference>
<feature type="transmembrane region" description="Helical" evidence="6">
    <location>
        <begin position="325"/>
        <end position="347"/>
    </location>
</feature>
<dbReference type="Pfam" id="PF13520">
    <property type="entry name" value="AA_permease_2"/>
    <property type="match status" value="1"/>
</dbReference>
<evidence type="ECO:0000313" key="8">
    <source>
        <dbReference type="Proteomes" id="UP001526201"/>
    </source>
</evidence>
<organism evidence="7 8">
    <name type="scientific">Mycolicibacterium komossense</name>
    <dbReference type="NCBI Taxonomy" id="1779"/>
    <lineage>
        <taxon>Bacteria</taxon>
        <taxon>Bacillati</taxon>
        <taxon>Actinomycetota</taxon>
        <taxon>Actinomycetes</taxon>
        <taxon>Mycobacteriales</taxon>
        <taxon>Mycobacteriaceae</taxon>
        <taxon>Mycolicibacterium</taxon>
    </lineage>
</organism>
<feature type="transmembrane region" description="Helical" evidence="6">
    <location>
        <begin position="192"/>
        <end position="211"/>
    </location>
</feature>
<evidence type="ECO:0000256" key="5">
    <source>
        <dbReference type="ARBA" id="ARBA00023136"/>
    </source>
</evidence>
<evidence type="ECO:0000256" key="1">
    <source>
        <dbReference type="ARBA" id="ARBA00004141"/>
    </source>
</evidence>
<comment type="caution">
    <text evidence="7">The sequence shown here is derived from an EMBL/GenBank/DDBJ whole genome shotgun (WGS) entry which is preliminary data.</text>
</comment>
<evidence type="ECO:0000313" key="7">
    <source>
        <dbReference type="EMBL" id="MCV7226957.1"/>
    </source>
</evidence>
<feature type="transmembrane region" description="Helical" evidence="6">
    <location>
        <begin position="40"/>
        <end position="70"/>
    </location>
</feature>
<feature type="transmembrane region" description="Helical" evidence="6">
    <location>
        <begin position="125"/>
        <end position="149"/>
    </location>
</feature>
<dbReference type="RefSeq" id="WP_264067838.1">
    <property type="nucleotide sequence ID" value="NZ_JACKTY010000028.1"/>
</dbReference>
<dbReference type="InterPro" id="IPR002293">
    <property type="entry name" value="AA/rel_permease1"/>
</dbReference>
<dbReference type="Gene3D" id="1.20.1740.10">
    <property type="entry name" value="Amino acid/polyamine transporter I"/>
    <property type="match status" value="1"/>
</dbReference>
<feature type="transmembrane region" description="Helical" evidence="6">
    <location>
        <begin position="161"/>
        <end position="180"/>
    </location>
</feature>
<feature type="transmembrane region" description="Helical" evidence="6">
    <location>
        <begin position="400"/>
        <end position="419"/>
    </location>
</feature>
<feature type="transmembrane region" description="Helical" evidence="6">
    <location>
        <begin position="268"/>
        <end position="291"/>
    </location>
</feature>
<dbReference type="EMBL" id="JACKTY010000028">
    <property type="protein sequence ID" value="MCV7226957.1"/>
    <property type="molecule type" value="Genomic_DNA"/>
</dbReference>
<feature type="transmembrane region" description="Helical" evidence="6">
    <location>
        <begin position="231"/>
        <end position="248"/>
    </location>
</feature>
<proteinExistence type="predicted"/>
<evidence type="ECO:0000256" key="6">
    <source>
        <dbReference type="SAM" id="Phobius"/>
    </source>
</evidence>
<feature type="transmembrane region" description="Helical" evidence="6">
    <location>
        <begin position="431"/>
        <end position="453"/>
    </location>
</feature>